<protein>
    <submittedName>
        <fullName evidence="3">ADP-ribosyltransferase</fullName>
    </submittedName>
</protein>
<evidence type="ECO:0000313" key="4">
    <source>
        <dbReference type="Proteomes" id="UP000253597"/>
    </source>
</evidence>
<evidence type="ECO:0000256" key="1">
    <source>
        <dbReference type="SAM" id="MobiDB-lite"/>
    </source>
</evidence>
<gene>
    <name evidence="3" type="ORF">DR116_0005690</name>
</gene>
<reference evidence="3 4" key="1">
    <citation type="submission" date="2019-01" db="EMBL/GenBank/DDBJ databases">
        <title>Draft genome sequence of heavy metal resistant Bacillus cereus NWUAB01.</title>
        <authorList>
            <person name="Babalola O."/>
            <person name="Aremu B.R."/>
            <person name="Ayangbenro A.S."/>
        </authorList>
    </citation>
    <scope>NUCLEOTIDE SEQUENCE [LARGE SCALE GENOMIC DNA]</scope>
    <source>
        <strain evidence="3 4">NWUAB01</strain>
    </source>
</reference>
<name>A0A9X8NXD2_BACCE</name>
<comment type="caution">
    <text evidence="3">The sequence shown here is derived from an EMBL/GenBank/DDBJ whole genome shotgun (WGS) entry which is preliminary data.</text>
</comment>
<evidence type="ECO:0000256" key="2">
    <source>
        <dbReference type="SAM" id="Phobius"/>
    </source>
</evidence>
<accession>A0A9X8NXD2</accession>
<dbReference type="EMBL" id="QNGD03000002">
    <property type="protein sequence ID" value="RWQ76923.1"/>
    <property type="molecule type" value="Genomic_DNA"/>
</dbReference>
<feature type="transmembrane region" description="Helical" evidence="2">
    <location>
        <begin position="210"/>
        <end position="234"/>
    </location>
</feature>
<dbReference type="PANTHER" id="PTHR34976:SF2">
    <property type="entry name" value="TYPE VII SECRETION SYSTEM PROTEIN ESSD"/>
    <property type="match status" value="1"/>
</dbReference>
<dbReference type="AlphaFoldDB" id="A0A9X8NXD2"/>
<dbReference type="Proteomes" id="UP000253597">
    <property type="component" value="Unassembled WGS sequence"/>
</dbReference>
<sequence length="602" mass="67214">MDVKYRPEPWQNMGDGMNRITKDALIKLRDANELLKKIDGRIRDLDSDGSIHFNPKDQSQKIGELLDSYSTLQKYCGEAGRLVSEHIDKPFLVEMDKFAQKMRDTSILSFETNNRIGSTTTTVLPGAHAGYGSVPQTIQKKKDKITVEDIFRDSPAFDNVLRGEYKELKKQNPDAKLNYEEYKKVVPSTRGFEYKSIEDEQKKLEMVRDIGIGVGIIITTILCPPLGAAAAVVYGGVQIKSGIDGEDWGTHRKLSQEERVGNIIFGGLDAIPVVGAVGKGVKAFKGTSELADLAKLLKFKEGMPGFNPNLGKNVVQSLKENKTLKNALDAMKNTPIPVAVRTVDTGIGMKLPYIESSTVGEVAGKFSKASTAAKDDAYQLAKGSGGSNANPNKIKLTPEREKYYRIKIDEAKARGDYKEADNIRYNRHCEETKEPLERKEWDVKRENLRKSQERGREEEIKGRKALGEHLNRTLEDNNSGKVVTYTSSEGHLTRPDSIGRNAKDEIDLVHDHKHKISDKEHVIHNDSQMRAEREMLEDKNGSHIVTISSDKPDLNGIPPHPRPSGPLGKDSDVYYTDPNSGKVTHKWENNTRLPGGGRWKKL</sequence>
<evidence type="ECO:0000313" key="3">
    <source>
        <dbReference type="EMBL" id="RWQ76923.1"/>
    </source>
</evidence>
<keyword evidence="2" id="KW-1133">Transmembrane helix</keyword>
<keyword evidence="2" id="KW-0472">Membrane</keyword>
<proteinExistence type="predicted"/>
<dbReference type="PANTHER" id="PTHR34976">
    <property type="entry name" value="RIBONUCLEASE YQCG-RELATED"/>
    <property type="match status" value="1"/>
</dbReference>
<dbReference type="InterPro" id="IPR051768">
    <property type="entry name" value="Bact_secretion_toxin"/>
</dbReference>
<keyword evidence="2" id="KW-0812">Transmembrane</keyword>
<feature type="region of interest" description="Disordered" evidence="1">
    <location>
        <begin position="548"/>
        <end position="602"/>
    </location>
</feature>
<organism evidence="3 4">
    <name type="scientific">Bacillus cereus</name>
    <dbReference type="NCBI Taxonomy" id="1396"/>
    <lineage>
        <taxon>Bacteria</taxon>
        <taxon>Bacillati</taxon>
        <taxon>Bacillota</taxon>
        <taxon>Bacilli</taxon>
        <taxon>Bacillales</taxon>
        <taxon>Bacillaceae</taxon>
        <taxon>Bacillus</taxon>
        <taxon>Bacillus cereus group</taxon>
    </lineage>
</organism>